<dbReference type="EMBL" id="CAKXYY010000008">
    <property type="protein sequence ID" value="CAH2352861.1"/>
    <property type="molecule type" value="Genomic_DNA"/>
</dbReference>
<dbReference type="SUPFAM" id="SSF50978">
    <property type="entry name" value="WD40 repeat-like"/>
    <property type="match status" value="1"/>
</dbReference>
<organism evidence="2 3">
    <name type="scientific">[Candida] railenensis</name>
    <dbReference type="NCBI Taxonomy" id="45579"/>
    <lineage>
        <taxon>Eukaryota</taxon>
        <taxon>Fungi</taxon>
        <taxon>Dikarya</taxon>
        <taxon>Ascomycota</taxon>
        <taxon>Saccharomycotina</taxon>
        <taxon>Pichiomycetes</taxon>
        <taxon>Debaryomycetaceae</taxon>
        <taxon>Kurtzmaniella</taxon>
    </lineage>
</organism>
<name>A0A9P0QQ54_9ASCO</name>
<gene>
    <name evidence="2" type="ORF">CLIB1423_08S02762</name>
</gene>
<evidence type="ECO:0000313" key="2">
    <source>
        <dbReference type="EMBL" id="CAH2352861.1"/>
    </source>
</evidence>
<protein>
    <submittedName>
        <fullName evidence="2">Uncharacterized protein</fullName>
    </submittedName>
</protein>
<comment type="caution">
    <text evidence="2">The sequence shown here is derived from an EMBL/GenBank/DDBJ whole genome shotgun (WGS) entry which is preliminary data.</text>
</comment>
<reference evidence="2" key="1">
    <citation type="submission" date="2022-03" db="EMBL/GenBank/DDBJ databases">
        <authorList>
            <person name="Legras J.-L."/>
            <person name="Devillers H."/>
            <person name="Grondin C."/>
        </authorList>
    </citation>
    <scope>NUCLEOTIDE SEQUENCE</scope>
    <source>
        <strain evidence="2">CLIB 1423</strain>
    </source>
</reference>
<keyword evidence="3" id="KW-1185">Reference proteome</keyword>
<sequence length="507" mass="57892">MAPELPGFYYDKDKKKYFKIVNGTSDKHTSRYHNSIVQSEKRKADFERATKGFPLSRPKEKKGKTQKQEDLRLKNALIKQNRRSIDKIRSNKIDLLALKLQPNSNNFDVAILDIGLNLELVECKTDSKFARCTNLAVHSSKQVQEPVLISEFGMETMEAQEVSGRVIPMECMSSVNFANFVRTLGDDVLVECYTSAMSCVSNDSNTSVLRVSTAYVPSERYGPRSVILADVYNIENHNPRWHYDITRELRFLGPKRPHLFGFDMIANLGSEQAVESNNRIAIQFQLPAERQEGHTSYVTSSHLYDTNLFLGTSIGEIYVVNLDVYGISFLEKENYILRLFTVPISTICSVDSVSRFLVSDVSGNICVVDEGKPFGERELYISHESKVTNFFPFENHFIAVGLQGISAYDYSGNAIHKVEYFNNNITNQISIKFGINGKQRSFILVNESNNELRLIHLETFRSRVLKLSERHNMGHKLKNMVVFEGSKVLQAFFEHNGNGYRKVYKFK</sequence>
<feature type="compositionally biased region" description="Basic and acidic residues" evidence="1">
    <location>
        <begin position="39"/>
        <end position="50"/>
    </location>
</feature>
<evidence type="ECO:0000313" key="3">
    <source>
        <dbReference type="Proteomes" id="UP000837801"/>
    </source>
</evidence>
<dbReference type="OrthoDB" id="128867at2759"/>
<feature type="region of interest" description="Disordered" evidence="1">
    <location>
        <begin position="28"/>
        <end position="68"/>
    </location>
</feature>
<proteinExistence type="predicted"/>
<dbReference type="AlphaFoldDB" id="A0A9P0QQ54"/>
<dbReference type="InterPro" id="IPR036322">
    <property type="entry name" value="WD40_repeat_dom_sf"/>
</dbReference>
<evidence type="ECO:0000256" key="1">
    <source>
        <dbReference type="SAM" id="MobiDB-lite"/>
    </source>
</evidence>
<dbReference type="Proteomes" id="UP000837801">
    <property type="component" value="Unassembled WGS sequence"/>
</dbReference>
<accession>A0A9P0QQ54</accession>